<evidence type="ECO:0000256" key="8">
    <source>
        <dbReference type="ARBA" id="ARBA00022763"/>
    </source>
</evidence>
<dbReference type="AlphaFoldDB" id="A0A1C3JRL2"/>
<dbReference type="FunFam" id="1.10.10.10:FF:000214">
    <property type="entry name" value="Methylated-DNA--protein-cysteine methyltransferase"/>
    <property type="match status" value="1"/>
</dbReference>
<dbReference type="SMART" id="SM00478">
    <property type="entry name" value="ENDO3c"/>
    <property type="match status" value="1"/>
</dbReference>
<keyword evidence="8 16" id="KW-0227">DNA damage</keyword>
<evidence type="ECO:0000256" key="7">
    <source>
        <dbReference type="ARBA" id="ARBA00022723"/>
    </source>
</evidence>
<keyword evidence="12" id="KW-0010">Activator</keyword>
<evidence type="ECO:0000256" key="1">
    <source>
        <dbReference type="ARBA" id="ARBA00001286"/>
    </source>
</evidence>
<keyword evidence="9" id="KW-0862">Zinc</keyword>
<dbReference type="InterPro" id="IPR037046">
    <property type="entry name" value="AlkA_N_sf"/>
</dbReference>
<evidence type="ECO:0000256" key="6">
    <source>
        <dbReference type="ARBA" id="ARBA00022679"/>
    </source>
</evidence>
<dbReference type="Proteomes" id="UP000092871">
    <property type="component" value="Unassembled WGS sequence"/>
</dbReference>
<dbReference type="Gene3D" id="3.30.310.20">
    <property type="entry name" value="DNA-3-methyladenine glycosylase AlkA, N-terminal domain"/>
    <property type="match status" value="1"/>
</dbReference>
<dbReference type="InterPro" id="IPR008332">
    <property type="entry name" value="MethylG_MeTrfase_N"/>
</dbReference>
<dbReference type="PROSITE" id="PS01124">
    <property type="entry name" value="HTH_ARAC_FAMILY_2"/>
    <property type="match status" value="1"/>
</dbReference>
<dbReference type="Pfam" id="PF12833">
    <property type="entry name" value="HTH_18"/>
    <property type="match status" value="1"/>
</dbReference>
<dbReference type="InterPro" id="IPR001497">
    <property type="entry name" value="MethylDNA_cys_MeTrfase_AS"/>
</dbReference>
<dbReference type="FunFam" id="3.40.10.10:FF:000001">
    <property type="entry name" value="DNA-3-methyladenine glycosylase 2"/>
    <property type="match status" value="1"/>
</dbReference>
<dbReference type="PANTHER" id="PTHR10815">
    <property type="entry name" value="METHYLATED-DNA--PROTEIN-CYSTEINE METHYLTRANSFERASE"/>
    <property type="match status" value="1"/>
</dbReference>
<dbReference type="InterPro" id="IPR036388">
    <property type="entry name" value="WH-like_DNA-bd_sf"/>
</dbReference>
<dbReference type="GO" id="GO:0032259">
    <property type="term" value="P:methylation"/>
    <property type="evidence" value="ECO:0007669"/>
    <property type="project" value="UniProtKB-KW"/>
</dbReference>
<dbReference type="InterPro" id="IPR023546">
    <property type="entry name" value="MGMT"/>
</dbReference>
<evidence type="ECO:0000313" key="20">
    <source>
        <dbReference type="Proteomes" id="UP000092840"/>
    </source>
</evidence>
<dbReference type="GO" id="GO:0008270">
    <property type="term" value="F:zinc ion binding"/>
    <property type="evidence" value="ECO:0007669"/>
    <property type="project" value="InterPro"/>
</dbReference>
<dbReference type="OrthoDB" id="9811249at2"/>
<comment type="function">
    <text evidence="16">Involved in the cellular defense against the biological effects of O6-methylguanine (O6-MeG) and O4-methylthymine (O4-MeT) in DNA. Repairs the methylated nucleobase in DNA by stoichiometrically transferring the methyl group to a cysteine residue in the enzyme. This is a suicide reaction: the enzyme is irreversibly inactivated.</text>
</comment>
<dbReference type="SUPFAM" id="SSF55945">
    <property type="entry name" value="TATA-box binding protein-like"/>
    <property type="match status" value="1"/>
</dbReference>
<keyword evidence="10" id="KW-0805">Transcription regulation</keyword>
<dbReference type="Gene3D" id="1.10.10.60">
    <property type="entry name" value="Homeodomain-like"/>
    <property type="match status" value="1"/>
</dbReference>
<keyword evidence="4 16" id="KW-0963">Cytoplasm</keyword>
<dbReference type="Proteomes" id="UP000092840">
    <property type="component" value="Unassembled WGS sequence"/>
</dbReference>
<dbReference type="SUPFAM" id="SSF53155">
    <property type="entry name" value="Methylated DNA-protein cysteine methyltransferase domain"/>
    <property type="match status" value="1"/>
</dbReference>
<dbReference type="GO" id="GO:0043565">
    <property type="term" value="F:sequence-specific DNA binding"/>
    <property type="evidence" value="ECO:0007669"/>
    <property type="project" value="InterPro"/>
</dbReference>
<evidence type="ECO:0000256" key="11">
    <source>
        <dbReference type="ARBA" id="ARBA00023125"/>
    </source>
</evidence>
<dbReference type="InterPro" id="IPR011257">
    <property type="entry name" value="DNA_glycosylase"/>
</dbReference>
<evidence type="ECO:0000256" key="15">
    <source>
        <dbReference type="ARBA" id="ARBA00049348"/>
    </source>
</evidence>
<feature type="domain" description="HTH araC/xylS-type" evidence="17">
    <location>
        <begin position="107"/>
        <end position="189"/>
    </location>
</feature>
<comment type="subcellular location">
    <subcellularLocation>
        <location evidence="16">Cytoplasm</location>
    </subcellularLocation>
</comment>
<dbReference type="InterPro" id="IPR003265">
    <property type="entry name" value="HhH-GPD_domain"/>
</dbReference>
<dbReference type="InterPro" id="IPR036217">
    <property type="entry name" value="MethylDNA_cys_MeTrfase_DNAb"/>
</dbReference>
<dbReference type="InterPro" id="IPR018060">
    <property type="entry name" value="HTH_AraC"/>
</dbReference>
<proteinExistence type="inferred from homology"/>
<evidence type="ECO:0000256" key="2">
    <source>
        <dbReference type="ARBA" id="ARBA00001947"/>
    </source>
</evidence>
<keyword evidence="13" id="KW-0804">Transcription</keyword>
<dbReference type="GO" id="GO:0006284">
    <property type="term" value="P:base-excision repair"/>
    <property type="evidence" value="ECO:0007669"/>
    <property type="project" value="InterPro"/>
</dbReference>
<dbReference type="HAMAP" id="MF_00772">
    <property type="entry name" value="OGT"/>
    <property type="match status" value="1"/>
</dbReference>
<keyword evidence="11" id="KW-0238">DNA-binding</keyword>
<dbReference type="NCBIfam" id="TIGR00589">
    <property type="entry name" value="ogt"/>
    <property type="match status" value="1"/>
</dbReference>
<dbReference type="RefSeq" id="WP_067035300.1">
    <property type="nucleotide sequence ID" value="NZ_FLRA01000012.1"/>
</dbReference>
<keyword evidence="5 16" id="KW-0489">Methyltransferase</keyword>
<dbReference type="InterPro" id="IPR035451">
    <property type="entry name" value="Ada-like_dom_sf"/>
</dbReference>
<dbReference type="SUPFAM" id="SSF46767">
    <property type="entry name" value="Methylated DNA-protein cysteine methyltransferase, C-terminal domain"/>
    <property type="match status" value="1"/>
</dbReference>
<dbReference type="SUPFAM" id="SSF48150">
    <property type="entry name" value="DNA-glycosylase"/>
    <property type="match status" value="1"/>
</dbReference>
<dbReference type="Pfam" id="PF02870">
    <property type="entry name" value="Methyltransf_1N"/>
    <property type="match status" value="1"/>
</dbReference>
<dbReference type="PANTHER" id="PTHR10815:SF5">
    <property type="entry name" value="METHYLATED-DNA--PROTEIN-CYSTEINE METHYLTRANSFERASE"/>
    <property type="match status" value="1"/>
</dbReference>
<dbReference type="EMBL" id="FLRB01000005">
    <property type="protein sequence ID" value="SBT20072.1"/>
    <property type="molecule type" value="Genomic_DNA"/>
</dbReference>
<comment type="cofactor">
    <cofactor evidence="2">
        <name>Zn(2+)</name>
        <dbReference type="ChEBI" id="CHEBI:29105"/>
    </cofactor>
</comment>
<accession>A0A1C3JRL2</accession>
<dbReference type="Gene3D" id="3.30.160.70">
    <property type="entry name" value="Methylated DNA-protein cysteine methyltransferase domain"/>
    <property type="match status" value="1"/>
</dbReference>
<dbReference type="SMART" id="SM01009">
    <property type="entry name" value="AlkA_N"/>
    <property type="match status" value="1"/>
</dbReference>
<protein>
    <recommendedName>
        <fullName evidence="16">Methylated-DNA--protein-cysteine methyltransferase</fullName>
        <ecNumber evidence="16">2.1.1.63</ecNumber>
    </recommendedName>
    <alternativeName>
        <fullName evidence="16">6-O-methylguanine-DNA methyltransferase</fullName>
        <shortName evidence="16">MGMT</shortName>
    </alternativeName>
    <alternativeName>
        <fullName evidence="16">O-6-methylguanine-DNA-alkyltransferase</fullName>
    </alternativeName>
</protein>
<dbReference type="GO" id="GO:0003908">
    <property type="term" value="F:methylated-DNA-[protein]-cysteine S-methyltransferase activity"/>
    <property type="evidence" value="ECO:0007669"/>
    <property type="project" value="UniProtKB-UniRule"/>
</dbReference>
<dbReference type="Gene3D" id="3.40.10.10">
    <property type="entry name" value="DNA Methylphosphotriester Repair Domain"/>
    <property type="match status" value="1"/>
</dbReference>
<comment type="catalytic activity">
    <reaction evidence="15 16">
        <text>a 6-O-methyl-2'-deoxyguanosine in DNA + L-cysteinyl-[protein] = S-methyl-L-cysteinyl-[protein] + a 2'-deoxyguanosine in DNA</text>
        <dbReference type="Rhea" id="RHEA:24000"/>
        <dbReference type="Rhea" id="RHEA-COMP:10131"/>
        <dbReference type="Rhea" id="RHEA-COMP:10132"/>
        <dbReference type="Rhea" id="RHEA-COMP:11367"/>
        <dbReference type="Rhea" id="RHEA-COMP:11368"/>
        <dbReference type="ChEBI" id="CHEBI:29950"/>
        <dbReference type="ChEBI" id="CHEBI:82612"/>
        <dbReference type="ChEBI" id="CHEBI:85445"/>
        <dbReference type="ChEBI" id="CHEBI:85448"/>
        <dbReference type="EC" id="2.1.1.63"/>
    </reaction>
</comment>
<evidence type="ECO:0000256" key="12">
    <source>
        <dbReference type="ARBA" id="ARBA00023159"/>
    </source>
</evidence>
<dbReference type="GO" id="GO:0005737">
    <property type="term" value="C:cytoplasm"/>
    <property type="evidence" value="ECO:0007669"/>
    <property type="project" value="UniProtKB-SubCell"/>
</dbReference>
<evidence type="ECO:0000259" key="17">
    <source>
        <dbReference type="PROSITE" id="PS01124"/>
    </source>
</evidence>
<gene>
    <name evidence="18" type="primary">ogt_1</name>
    <name evidence="18" type="ORF">MGA5115_01862</name>
    <name evidence="19" type="ORF">MGA5116_00655</name>
</gene>
<evidence type="ECO:0000256" key="10">
    <source>
        <dbReference type="ARBA" id="ARBA00023015"/>
    </source>
</evidence>
<evidence type="ECO:0000313" key="18">
    <source>
        <dbReference type="EMBL" id="SBT17746.1"/>
    </source>
</evidence>
<dbReference type="SUPFAM" id="SSF57884">
    <property type="entry name" value="Ada DNA repair protein, N-terminal domain (N-Ada 10)"/>
    <property type="match status" value="1"/>
</dbReference>
<dbReference type="InterPro" id="IPR004026">
    <property type="entry name" value="Ada_DNA_repair_Zn-bd"/>
</dbReference>
<dbReference type="Gene3D" id="1.10.340.30">
    <property type="entry name" value="Hypothetical protein, domain 2"/>
    <property type="match status" value="1"/>
</dbReference>
<evidence type="ECO:0000313" key="21">
    <source>
        <dbReference type="Proteomes" id="UP000092871"/>
    </source>
</evidence>
<dbReference type="Pfam" id="PF06029">
    <property type="entry name" value="AlkA_N"/>
    <property type="match status" value="1"/>
</dbReference>
<dbReference type="GO" id="GO:0006307">
    <property type="term" value="P:DNA alkylation repair"/>
    <property type="evidence" value="ECO:0007669"/>
    <property type="project" value="UniProtKB-UniRule"/>
</dbReference>
<dbReference type="PROSITE" id="PS00374">
    <property type="entry name" value="MGMT"/>
    <property type="match status" value="1"/>
</dbReference>
<reference evidence="19 20" key="1">
    <citation type="submission" date="2016-06" db="EMBL/GenBank/DDBJ databases">
        <authorList>
            <person name="Rodrigo-Torres L."/>
            <person name="Arahal D.R."/>
        </authorList>
    </citation>
    <scope>NUCLEOTIDE SEQUENCE [LARGE SCALE GENOMIC DNA]</scope>
    <source>
        <strain evidence="19 20">CECT 5116</strain>
    </source>
</reference>
<dbReference type="InterPro" id="IPR014048">
    <property type="entry name" value="MethylDNA_cys_MeTrfase_DNA-bd"/>
</dbReference>
<dbReference type="SUPFAM" id="SSF46689">
    <property type="entry name" value="Homeodomain-like"/>
    <property type="match status" value="1"/>
</dbReference>
<dbReference type="CDD" id="cd06445">
    <property type="entry name" value="ATase"/>
    <property type="match status" value="1"/>
</dbReference>
<evidence type="ECO:0000256" key="13">
    <source>
        <dbReference type="ARBA" id="ARBA00023163"/>
    </source>
</evidence>
<dbReference type="EMBL" id="FLRA01000012">
    <property type="protein sequence ID" value="SBT17746.1"/>
    <property type="molecule type" value="Genomic_DNA"/>
</dbReference>
<dbReference type="GO" id="GO:0003700">
    <property type="term" value="F:DNA-binding transcription factor activity"/>
    <property type="evidence" value="ECO:0007669"/>
    <property type="project" value="InterPro"/>
</dbReference>
<keyword evidence="6 16" id="KW-0808">Transferase</keyword>
<organism evidence="18 21">
    <name type="scientific">Marinomonas gallaica</name>
    <dbReference type="NCBI Taxonomy" id="1806667"/>
    <lineage>
        <taxon>Bacteria</taxon>
        <taxon>Pseudomonadati</taxon>
        <taxon>Pseudomonadota</taxon>
        <taxon>Gammaproteobacteria</taxon>
        <taxon>Oceanospirillales</taxon>
        <taxon>Oceanospirillaceae</taxon>
        <taxon>Marinomonas</taxon>
    </lineage>
</organism>
<evidence type="ECO:0000256" key="3">
    <source>
        <dbReference type="ARBA" id="ARBA00008711"/>
    </source>
</evidence>
<evidence type="ECO:0000256" key="16">
    <source>
        <dbReference type="HAMAP-Rule" id="MF_00772"/>
    </source>
</evidence>
<keyword evidence="14 16" id="KW-0234">DNA repair</keyword>
<dbReference type="Gene3D" id="1.10.10.10">
    <property type="entry name" value="Winged helix-like DNA-binding domain superfamily/Winged helix DNA-binding domain"/>
    <property type="match status" value="1"/>
</dbReference>
<evidence type="ECO:0000256" key="5">
    <source>
        <dbReference type="ARBA" id="ARBA00022603"/>
    </source>
</evidence>
<comment type="similarity">
    <text evidence="3 16">Belongs to the MGMT family.</text>
</comment>
<evidence type="ECO:0000313" key="19">
    <source>
        <dbReference type="EMBL" id="SBT20072.1"/>
    </source>
</evidence>
<reference evidence="18 21" key="2">
    <citation type="submission" date="2016-06" db="EMBL/GenBank/DDBJ databases">
        <authorList>
            <person name="Kjaerup R.B."/>
            <person name="Dalgaard T.S."/>
            <person name="Juul-Madsen H.R."/>
        </authorList>
    </citation>
    <scope>NUCLEOTIDE SEQUENCE [LARGE SCALE GENOMIC DNA]</scope>
    <source>
        <strain evidence="18 21">CECT 5115</strain>
    </source>
</reference>
<dbReference type="InterPro" id="IPR009057">
    <property type="entry name" value="Homeodomain-like_sf"/>
</dbReference>
<dbReference type="SMART" id="SM00342">
    <property type="entry name" value="HTH_ARAC"/>
    <property type="match status" value="1"/>
</dbReference>
<dbReference type="EC" id="2.1.1.63" evidence="16"/>
<comment type="catalytic activity">
    <reaction evidence="1 16">
        <text>a 4-O-methyl-thymidine in DNA + L-cysteinyl-[protein] = a thymidine in DNA + S-methyl-L-cysteinyl-[protein]</text>
        <dbReference type="Rhea" id="RHEA:53428"/>
        <dbReference type="Rhea" id="RHEA-COMP:10131"/>
        <dbReference type="Rhea" id="RHEA-COMP:10132"/>
        <dbReference type="Rhea" id="RHEA-COMP:13555"/>
        <dbReference type="Rhea" id="RHEA-COMP:13556"/>
        <dbReference type="ChEBI" id="CHEBI:29950"/>
        <dbReference type="ChEBI" id="CHEBI:82612"/>
        <dbReference type="ChEBI" id="CHEBI:137386"/>
        <dbReference type="ChEBI" id="CHEBI:137387"/>
        <dbReference type="EC" id="2.1.1.63"/>
    </reaction>
</comment>
<evidence type="ECO:0000256" key="4">
    <source>
        <dbReference type="ARBA" id="ARBA00022490"/>
    </source>
</evidence>
<dbReference type="Pfam" id="PF01035">
    <property type="entry name" value="DNA_binding_1"/>
    <property type="match status" value="1"/>
</dbReference>
<evidence type="ECO:0000256" key="14">
    <source>
        <dbReference type="ARBA" id="ARBA00023204"/>
    </source>
</evidence>
<comment type="miscellaneous">
    <text evidence="16">This enzyme catalyzes only one turnover and therefore is not strictly catalytic. According to one definition, an enzyme is a biocatalyst that acts repeatedly and over many reaction cycles.</text>
</comment>
<sequence length="622" mass="68534">MSSSTLSSQQQSAFQQARLARDPRFDGTFFVAVKSTGIFCRPICPARLPNESNVTYYQQALEAMRDGYRPCLRCRPDSAPGSCAWQGTQTTATRAQTMLSTLPPEPISTIAERLGISERYLHKLIHAELGLSPKSVQLYHQLMFAKRLLQQTNLPIDDVASSVGFHSARRLQSVMKSHWSLTPSQLRRANTDGLEQAVPQLTLFLAYRPPYQWAMVRDFLRKRAITEVEEVRDDSYRRVFSEDGVNGWIHAEHQLEHNGFAVSLSIDTLQAAPKKLATLTRMLDLNADPDLIFQALLSAGISPKEAVEGLRLPGVWSVFEAGCRAILGQQVAVKAAISQINKLTQALGQDNGFGLTFPTPEAVAASDLAFLKMPQARKNTLRAFAHYMATTDSKDFAPDAVLALKGIGPWTLDYIMMRGLSDPDRTLAGDLIVRTMAETLPIQPDCAAPWRSYLAIQLWHMADVIKNKEPAMYNQYLQSPCGLIHIQASEQGITAIRFVEESSAHTSNLSELTIEACRQLDAYFAGQLTVFDLPLAAQGTPFQQSVWQALCAIPFGETRSYKDIANAIDNPKGVRAVGLANGKNPISIVVPCHRVIGSNGKLTGYAGGLERKAVLLELEGVH</sequence>
<keyword evidence="20" id="KW-1185">Reference proteome</keyword>
<feature type="active site" description="Nucleophile; methyl group acceptor" evidence="16">
    <location>
        <position position="592"/>
    </location>
</feature>
<keyword evidence="7" id="KW-0479">Metal-binding</keyword>
<dbReference type="Pfam" id="PF02805">
    <property type="entry name" value="Ada_Zn_binding"/>
    <property type="match status" value="1"/>
</dbReference>
<dbReference type="InterPro" id="IPR036631">
    <property type="entry name" value="MGMT_N_sf"/>
</dbReference>
<name>A0A1C3JRL2_9GAMM</name>
<dbReference type="InterPro" id="IPR010316">
    <property type="entry name" value="AlkA_N"/>
</dbReference>
<evidence type="ECO:0000256" key="9">
    <source>
        <dbReference type="ARBA" id="ARBA00022833"/>
    </source>
</evidence>